<name>A0A183G2Q8_HELPZ</name>
<dbReference type="Proteomes" id="UP000050761">
    <property type="component" value="Unassembled WGS sequence"/>
</dbReference>
<evidence type="ECO:0000313" key="3">
    <source>
        <dbReference type="Proteomes" id="UP000050761"/>
    </source>
</evidence>
<reference evidence="4" key="2">
    <citation type="submission" date="2019-09" db="UniProtKB">
        <authorList>
            <consortium name="WormBaseParasite"/>
        </authorList>
    </citation>
    <scope>IDENTIFICATION</scope>
</reference>
<protein>
    <submittedName>
        <fullName evidence="4">Golgin subfamily A member 6-like protein 22</fullName>
    </submittedName>
</protein>
<evidence type="ECO:0000256" key="1">
    <source>
        <dbReference type="SAM" id="MobiDB-lite"/>
    </source>
</evidence>
<feature type="region of interest" description="Disordered" evidence="1">
    <location>
        <begin position="51"/>
        <end position="83"/>
    </location>
</feature>
<keyword evidence="3" id="KW-1185">Reference proteome</keyword>
<dbReference type="WBParaSite" id="HPBE_0001561301-mRNA-1">
    <property type="protein sequence ID" value="HPBE_0001561301-mRNA-1"/>
    <property type="gene ID" value="HPBE_0001561301"/>
</dbReference>
<dbReference type="AlphaFoldDB" id="A0A183G2Q8"/>
<evidence type="ECO:0000313" key="2">
    <source>
        <dbReference type="EMBL" id="VDP03308.1"/>
    </source>
</evidence>
<proteinExistence type="predicted"/>
<accession>A0A3P8B1D9</accession>
<dbReference type="EMBL" id="UZAH01028941">
    <property type="protein sequence ID" value="VDP03308.1"/>
    <property type="molecule type" value="Genomic_DNA"/>
</dbReference>
<evidence type="ECO:0000313" key="4">
    <source>
        <dbReference type="WBParaSite" id="HPBE_0001561301-mRNA-1"/>
    </source>
</evidence>
<feature type="compositionally biased region" description="Basic and acidic residues" evidence="1">
    <location>
        <begin position="62"/>
        <end position="83"/>
    </location>
</feature>
<gene>
    <name evidence="2" type="ORF">HPBE_LOCUS15612</name>
</gene>
<reference evidence="2 3" key="1">
    <citation type="submission" date="2018-11" db="EMBL/GenBank/DDBJ databases">
        <authorList>
            <consortium name="Pathogen Informatics"/>
        </authorList>
    </citation>
    <scope>NUCLEOTIDE SEQUENCE [LARGE SCALE GENOMIC DNA]</scope>
</reference>
<sequence length="83" mass="9750">MRQQEKTKELENQVDCLEKEKEAREKEANEVWELPADDQAYGERITEEVNIHGQDVDNSEDLELRSENSHEGEAKEKERHLEG</sequence>
<organism evidence="3 4">
    <name type="scientific">Heligmosomoides polygyrus</name>
    <name type="common">Parasitic roundworm</name>
    <dbReference type="NCBI Taxonomy" id="6339"/>
    <lineage>
        <taxon>Eukaryota</taxon>
        <taxon>Metazoa</taxon>
        <taxon>Ecdysozoa</taxon>
        <taxon>Nematoda</taxon>
        <taxon>Chromadorea</taxon>
        <taxon>Rhabditida</taxon>
        <taxon>Rhabditina</taxon>
        <taxon>Rhabditomorpha</taxon>
        <taxon>Strongyloidea</taxon>
        <taxon>Heligmosomidae</taxon>
        <taxon>Heligmosomoides</taxon>
    </lineage>
</organism>
<accession>A0A183G2Q8</accession>